<accession>A0A366KR31</accession>
<keyword evidence="4" id="KW-1185">Reference proteome</keyword>
<dbReference type="OrthoDB" id="796699at2"/>
<gene>
    <name evidence="3" type="ORF">DRW42_19355</name>
</gene>
<keyword evidence="1" id="KW-1133">Transmembrane helix</keyword>
<sequence>MRFLVFSLLMGLMFLNVKSVYASDDYPTGCIIKYNGQARVYTDFKFTDSSSCRHYSLAVDYVIGELPQEVSISYTSPYRGTCTVDGATKGTNVIISSIEKPEAKDNVATTSLIAIIVLSMVLGSFTLRFYFLG</sequence>
<organism evidence="3 4">
    <name type="scientific">Pedobacter miscanthi</name>
    <dbReference type="NCBI Taxonomy" id="2259170"/>
    <lineage>
        <taxon>Bacteria</taxon>
        <taxon>Pseudomonadati</taxon>
        <taxon>Bacteroidota</taxon>
        <taxon>Sphingobacteriia</taxon>
        <taxon>Sphingobacteriales</taxon>
        <taxon>Sphingobacteriaceae</taxon>
        <taxon>Pedobacter</taxon>
    </lineage>
</organism>
<dbReference type="EMBL" id="QNQU01000018">
    <property type="protein sequence ID" value="RBQ03988.1"/>
    <property type="molecule type" value="Genomic_DNA"/>
</dbReference>
<evidence type="ECO:0000313" key="4">
    <source>
        <dbReference type="Proteomes" id="UP000252081"/>
    </source>
</evidence>
<evidence type="ECO:0000313" key="3">
    <source>
        <dbReference type="EMBL" id="RBQ03988.1"/>
    </source>
</evidence>
<feature type="chain" id="PRO_5016595710" evidence="2">
    <location>
        <begin position="23"/>
        <end position="133"/>
    </location>
</feature>
<dbReference type="RefSeq" id="WP_113950484.1">
    <property type="nucleotide sequence ID" value="NZ_QNQU01000018.1"/>
</dbReference>
<feature type="transmembrane region" description="Helical" evidence="1">
    <location>
        <begin position="112"/>
        <end position="131"/>
    </location>
</feature>
<comment type="caution">
    <text evidence="3">The sequence shown here is derived from an EMBL/GenBank/DDBJ whole genome shotgun (WGS) entry which is preliminary data.</text>
</comment>
<evidence type="ECO:0000256" key="2">
    <source>
        <dbReference type="SAM" id="SignalP"/>
    </source>
</evidence>
<keyword evidence="2" id="KW-0732">Signal</keyword>
<dbReference type="Proteomes" id="UP000252081">
    <property type="component" value="Unassembled WGS sequence"/>
</dbReference>
<keyword evidence="1" id="KW-0472">Membrane</keyword>
<reference evidence="3 4" key="1">
    <citation type="submission" date="2018-07" db="EMBL/GenBank/DDBJ databases">
        <title>A draft genome of a endophytic bacteria, a new species of Pedobacter.</title>
        <authorList>
            <person name="Zhang Z.D."/>
            <person name="Chen Z.J."/>
        </authorList>
    </citation>
    <scope>NUCLEOTIDE SEQUENCE [LARGE SCALE GENOMIC DNA]</scope>
    <source>
        <strain evidence="3 4">RS10</strain>
    </source>
</reference>
<dbReference type="AlphaFoldDB" id="A0A366KR31"/>
<protein>
    <submittedName>
        <fullName evidence="3">Uncharacterized protein</fullName>
    </submittedName>
</protein>
<keyword evidence="1" id="KW-0812">Transmembrane</keyword>
<feature type="signal peptide" evidence="2">
    <location>
        <begin position="1"/>
        <end position="22"/>
    </location>
</feature>
<name>A0A366KR31_9SPHI</name>
<proteinExistence type="predicted"/>
<evidence type="ECO:0000256" key="1">
    <source>
        <dbReference type="SAM" id="Phobius"/>
    </source>
</evidence>